<accession>A0A386JBS2</accession>
<evidence type="ECO:0000313" key="2">
    <source>
        <dbReference type="EMBL" id="AYD68638.1"/>
    </source>
</evidence>
<keyword evidence="2" id="KW-0614">Plasmid</keyword>
<keyword evidence="1" id="KW-1133">Transmembrane helix</keyword>
<feature type="transmembrane region" description="Helical" evidence="1">
    <location>
        <begin position="236"/>
        <end position="255"/>
    </location>
</feature>
<keyword evidence="1" id="KW-0812">Transmembrane</keyword>
<name>A0A386JBS2_CLODI</name>
<dbReference type="RefSeq" id="WP_021383349.1">
    <property type="nucleotide sequence ID" value="NZ_LJCL01000008.1"/>
</dbReference>
<evidence type="ECO:0000256" key="1">
    <source>
        <dbReference type="SAM" id="Phobius"/>
    </source>
</evidence>
<dbReference type="AlphaFoldDB" id="A0A386JBS2"/>
<reference evidence="2" key="1">
    <citation type="journal article" date="2018" name="Sci. Rep.">
        <title>Novel Clade C-I Clostridium difficile strains escape diagnostic tests, differ in pathogenicity potential and carry toxins on extrachromosomal elements.</title>
        <authorList>
            <person name="Ramirez-Vargas G."/>
            <person name="Lopez-Urena D."/>
            <person name="Badilla A."/>
            <person name="Orozco-Aguilar J."/>
            <person name="Murillo T."/>
            <person name="Rojas P."/>
            <person name="Riedel T."/>
            <person name="Overmann J."/>
            <person name="Gonzalez G."/>
            <person name="Chaves-Olarte E."/>
            <person name="Quesada-Gomez C."/>
            <person name="Rodriguez C."/>
        </authorList>
    </citation>
    <scope>NUCLEOTIDE SEQUENCE</scope>
    <source>
        <strain evidence="2">HSJD-312</strain>
        <plasmid evidence="2">pHSJD-312</plasmid>
    </source>
</reference>
<dbReference type="EMBL" id="MG973074">
    <property type="protein sequence ID" value="AYD68638.1"/>
    <property type="molecule type" value="Genomic_DNA"/>
</dbReference>
<keyword evidence="1" id="KW-0472">Membrane</keyword>
<organism evidence="2">
    <name type="scientific">Clostridioides difficile</name>
    <name type="common">Peptoclostridium difficile</name>
    <dbReference type="NCBI Taxonomy" id="1496"/>
    <lineage>
        <taxon>Bacteria</taxon>
        <taxon>Bacillati</taxon>
        <taxon>Bacillota</taxon>
        <taxon>Clostridia</taxon>
        <taxon>Peptostreptococcales</taxon>
        <taxon>Peptostreptococcaceae</taxon>
        <taxon>Clostridioides</taxon>
    </lineage>
</organism>
<proteinExistence type="predicted"/>
<protein>
    <submittedName>
        <fullName evidence="2">Uncharacterized protein</fullName>
    </submittedName>
</protein>
<gene>
    <name evidence="2" type="ORF">pHSJD-312_00015</name>
</gene>
<geneLocation type="plasmid" evidence="2">
    <name>pHSJD-312</name>
</geneLocation>
<sequence length="265" mass="31779">MLKHIGYTEKIAFREFFKFLLKYKKICMNLDLDIINHTFQLDELIKYYSKKFSINYMFHEIYSLEYLYICKTVLEYFIKNNVVLKKDIDFVIQGEIQNHLEDYFDFCDDYCSSNYDLDIIVNLFKNFEKFFKIKFCYESLSHLGVEHMPSSHEDYEIFKSFIIALEDDIGENATHDDFFSNYKNDSYVIAINTTFSKHIINLINCSFPILDDDYNSCYIKDGYTYFILSEIGFQSYSININSIILIILGYLEIYLNKSYKSYFNL</sequence>